<comment type="caution">
    <text evidence="1">The sequence shown here is derived from an EMBL/GenBank/DDBJ whole genome shotgun (WGS) entry which is preliminary data.</text>
</comment>
<gene>
    <name evidence="1" type="ORF">CVM73_19465</name>
</gene>
<accession>A0A2M8R767</accession>
<evidence type="ECO:0000313" key="1">
    <source>
        <dbReference type="EMBL" id="PJG53639.1"/>
    </source>
</evidence>
<protein>
    <submittedName>
        <fullName evidence="1">Uncharacterized protein</fullName>
    </submittedName>
</protein>
<dbReference type="Proteomes" id="UP000231194">
    <property type="component" value="Unassembled WGS sequence"/>
</dbReference>
<sequence length="132" mass="15172">MPFTLAAEPPKPTDWLGFAGDRSISYNSLKPEPSPDQKCETFGTVPAFQIMDKPAHDISLRTENDRLHLRSLWSAARKCAPFGEAFRFLLARQHGKCLQRRHQANEANSIMWLTKRLCDKRVCVAQTFKDRR</sequence>
<dbReference type="EMBL" id="PGVG01000015">
    <property type="protein sequence ID" value="PJG53639.1"/>
    <property type="molecule type" value="Genomic_DNA"/>
</dbReference>
<reference evidence="1 2" key="1">
    <citation type="submission" date="2017-11" db="EMBL/GenBank/DDBJ databases">
        <title>Bradyrhizobium forestalis sp. nov., an efficient nitrogen-fixing bacterium isolated from nodules of forest legume species in the Amazon.</title>
        <authorList>
            <person name="Costa E.M."/>
            <person name="Guimaraes A."/>
            <person name="Carvalho T.S."/>
            <person name="Rodrigues T.L."/>
            <person name="Ribeiro P.R.A."/>
            <person name="Lebbe L."/>
            <person name="Willems A."/>
            <person name="Moreira F.M.S."/>
        </authorList>
    </citation>
    <scope>NUCLEOTIDE SEQUENCE [LARGE SCALE GENOMIC DNA]</scope>
    <source>
        <strain evidence="1 2">INPA54B</strain>
    </source>
</reference>
<keyword evidence="2" id="KW-1185">Reference proteome</keyword>
<dbReference type="AlphaFoldDB" id="A0A2M8R767"/>
<proteinExistence type="predicted"/>
<organism evidence="1 2">
    <name type="scientific">Bradyrhizobium forestalis</name>
    <dbReference type="NCBI Taxonomy" id="1419263"/>
    <lineage>
        <taxon>Bacteria</taxon>
        <taxon>Pseudomonadati</taxon>
        <taxon>Pseudomonadota</taxon>
        <taxon>Alphaproteobacteria</taxon>
        <taxon>Hyphomicrobiales</taxon>
        <taxon>Nitrobacteraceae</taxon>
        <taxon>Bradyrhizobium</taxon>
    </lineage>
</organism>
<name>A0A2M8R767_9BRAD</name>
<evidence type="ECO:0000313" key="2">
    <source>
        <dbReference type="Proteomes" id="UP000231194"/>
    </source>
</evidence>